<keyword evidence="2" id="KW-1133">Transmembrane helix</keyword>
<organism evidence="5 6">
    <name type="scientific">[Clostridium] citroniae WAL-19142</name>
    <dbReference type="NCBI Taxonomy" id="742734"/>
    <lineage>
        <taxon>Bacteria</taxon>
        <taxon>Bacillati</taxon>
        <taxon>Bacillota</taxon>
        <taxon>Clostridia</taxon>
        <taxon>Lachnospirales</taxon>
        <taxon>Lachnospiraceae</taxon>
        <taxon>Enterocloster</taxon>
    </lineage>
</organism>
<keyword evidence="1" id="KW-0175">Coiled coil</keyword>
<dbReference type="PROSITE" id="PS51257">
    <property type="entry name" value="PROKAR_LIPOPROTEIN"/>
    <property type="match status" value="1"/>
</dbReference>
<feature type="transmembrane region" description="Helical" evidence="2">
    <location>
        <begin position="284"/>
        <end position="309"/>
    </location>
</feature>
<dbReference type="EMBL" id="ADLK01000052">
    <property type="protein sequence ID" value="KMW12191.1"/>
    <property type="molecule type" value="Genomic_DNA"/>
</dbReference>
<gene>
    <name evidence="5" type="ORF">HMPREF9470_05347</name>
</gene>
<accession>A0A0J9BIY2</accession>
<feature type="domain" description="DUF4349" evidence="4">
    <location>
        <begin position="86"/>
        <end position="305"/>
    </location>
</feature>
<keyword evidence="3" id="KW-0732">Signal</keyword>
<keyword evidence="2" id="KW-0472">Membrane</keyword>
<feature type="signal peptide" evidence="3">
    <location>
        <begin position="1"/>
        <end position="21"/>
    </location>
</feature>
<dbReference type="RefSeq" id="WP_048931174.1">
    <property type="nucleotide sequence ID" value="NZ_KQ235886.1"/>
</dbReference>
<evidence type="ECO:0000313" key="6">
    <source>
        <dbReference type="Proteomes" id="UP000037392"/>
    </source>
</evidence>
<dbReference type="AlphaFoldDB" id="A0A0J9BIY2"/>
<dbReference type="Proteomes" id="UP000037392">
    <property type="component" value="Unassembled WGS sequence"/>
</dbReference>
<feature type="chain" id="PRO_5038389884" description="DUF4349 domain-containing protein" evidence="3">
    <location>
        <begin position="22"/>
        <end position="336"/>
    </location>
</feature>
<dbReference type="InterPro" id="IPR025645">
    <property type="entry name" value="DUF4349"/>
</dbReference>
<protein>
    <recommendedName>
        <fullName evidence="4">DUF4349 domain-containing protein</fullName>
    </recommendedName>
</protein>
<sequence length="336" mass="36501">MKRKRMYGAGAVLLAVLLGLAACGGSAKSSSATMAAATYDAAAETAVYEEGMERINLSADKGSGMDPASASLTDQTPVSQAFPSGRKLIRNVTMTVETDEFDQLLGILTAQVGDLGGYVEQSDISGNSLNDQNVPIPRYASLTVRLPIGKLDGFVSAVEQNGNVTNRSESAQDVTLQYSDLESRKKSLTVEQDRIWALLEKADTLESVIALEKRLSEIRYQLESMESQLRLYDNQVDYSTVCLSINEIKGAASFTPTEPEGLGQRIQKGFSKNLNSVSQGLTNFLIWLIASSPFWIPLAVIAVIVLLVVRRNKKRTIRQHLPHSVNGAEKTGKPEE</sequence>
<keyword evidence="2" id="KW-0812">Transmembrane</keyword>
<comment type="caution">
    <text evidence="5">The sequence shown here is derived from an EMBL/GenBank/DDBJ whole genome shotgun (WGS) entry which is preliminary data.</text>
</comment>
<evidence type="ECO:0000256" key="3">
    <source>
        <dbReference type="SAM" id="SignalP"/>
    </source>
</evidence>
<evidence type="ECO:0000256" key="2">
    <source>
        <dbReference type="SAM" id="Phobius"/>
    </source>
</evidence>
<name>A0A0J9BIY2_9FIRM</name>
<reference evidence="5 6" key="1">
    <citation type="submission" date="2011-04" db="EMBL/GenBank/DDBJ databases">
        <title>The Genome Sequence of Clostridium citroniae WAL-19142.</title>
        <authorList>
            <consortium name="The Broad Institute Genome Sequencing Platform"/>
            <person name="Earl A."/>
            <person name="Ward D."/>
            <person name="Feldgarden M."/>
            <person name="Gevers D."/>
            <person name="Warren Y.A."/>
            <person name="Tyrrell K.L."/>
            <person name="Citron D.M."/>
            <person name="Goldstein E.J."/>
            <person name="Daigneault M."/>
            <person name="Allen-Vercoe E."/>
            <person name="Young S.K."/>
            <person name="Zeng Q."/>
            <person name="Gargeya S."/>
            <person name="Fitzgerald M."/>
            <person name="Haas B."/>
            <person name="Abouelleil A."/>
            <person name="Alvarado L."/>
            <person name="Arachchi H.M."/>
            <person name="Berlin A."/>
            <person name="Brown A."/>
            <person name="Chapman S.B."/>
            <person name="Chen Z."/>
            <person name="Dunbar C."/>
            <person name="Freedman E."/>
            <person name="Gearin G."/>
            <person name="Gellesch M."/>
            <person name="Goldberg J."/>
            <person name="Griggs A."/>
            <person name="Gujja S."/>
            <person name="Heilman E.R."/>
            <person name="Heiman D."/>
            <person name="Howarth C."/>
            <person name="Larson L."/>
            <person name="Lui A."/>
            <person name="MacDonald P.J."/>
            <person name="Mehta T."/>
            <person name="Montmayeur A."/>
            <person name="Murphy C."/>
            <person name="Neiman D."/>
            <person name="Pearson M."/>
            <person name="Priest M."/>
            <person name="Roberts A."/>
            <person name="Saif S."/>
            <person name="Shea T."/>
            <person name="Shenoy N."/>
            <person name="Sisk P."/>
            <person name="Stolte C."/>
            <person name="Sykes S."/>
            <person name="White J."/>
            <person name="Yandava C."/>
            <person name="Wortman J."/>
            <person name="Nusbaum C."/>
            <person name="Birren B."/>
        </authorList>
    </citation>
    <scope>NUCLEOTIDE SEQUENCE [LARGE SCALE GENOMIC DNA]</scope>
    <source>
        <strain evidence="5 6">WAL-19142</strain>
    </source>
</reference>
<proteinExistence type="predicted"/>
<evidence type="ECO:0000259" key="4">
    <source>
        <dbReference type="Pfam" id="PF14257"/>
    </source>
</evidence>
<dbReference type="OrthoDB" id="2162337at2"/>
<dbReference type="Pfam" id="PF14257">
    <property type="entry name" value="DUF4349"/>
    <property type="match status" value="1"/>
</dbReference>
<dbReference type="GeneID" id="93166490"/>
<evidence type="ECO:0000313" key="5">
    <source>
        <dbReference type="EMBL" id="KMW12191.1"/>
    </source>
</evidence>
<feature type="coiled-coil region" evidence="1">
    <location>
        <begin position="208"/>
        <end position="235"/>
    </location>
</feature>
<dbReference type="PATRIC" id="fig|742734.4.peg.5719"/>
<evidence type="ECO:0000256" key="1">
    <source>
        <dbReference type="SAM" id="Coils"/>
    </source>
</evidence>